<evidence type="ECO:0000256" key="5">
    <source>
        <dbReference type="ARBA" id="ARBA00022692"/>
    </source>
</evidence>
<evidence type="ECO:0000256" key="2">
    <source>
        <dbReference type="ARBA" id="ARBA00004141"/>
    </source>
</evidence>
<feature type="transmembrane region" description="Helical" evidence="8">
    <location>
        <begin position="135"/>
        <end position="157"/>
    </location>
</feature>
<proteinExistence type="inferred from homology"/>
<feature type="transmembrane region" description="Helical" evidence="8">
    <location>
        <begin position="102"/>
        <end position="123"/>
    </location>
</feature>
<evidence type="ECO:0000256" key="6">
    <source>
        <dbReference type="ARBA" id="ARBA00022989"/>
    </source>
</evidence>
<feature type="transmembrane region" description="Helical" evidence="8">
    <location>
        <begin position="46"/>
        <end position="65"/>
    </location>
</feature>
<evidence type="ECO:0000313" key="11">
    <source>
        <dbReference type="Proteomes" id="UP000321058"/>
    </source>
</evidence>
<evidence type="ECO:0000259" key="9">
    <source>
        <dbReference type="PROSITE" id="PS50850"/>
    </source>
</evidence>
<dbReference type="InterPro" id="IPR036259">
    <property type="entry name" value="MFS_trans_sf"/>
</dbReference>
<sequence length="401" mass="42241">MNTRRALAFIFCTVTLDCLALGIMLPVLPTIVLGFMGGNTAGAAEAFGVFATTWGLMQFLCSPLLGALSDRYGRRPVILISCLGMGLDYIFMAFAPSLTLLLIGRIISGITAATIATSFAYIADVTTPEERAKSFGIVGMGFGLGFVLGPAIGGLLGGFDPRLPFWVSAAACLINAAFGWFVLPESLPPERRMAFAWKRANPVGSLKLLLSHRQLIGLAAIDFIVNTAHQVLPSIFVLYAGYRYGWNEATVGLTLAFVGVSTGVVSGFVVGPAVKWLGTRRALLVGLAFGCLGMVIYGLAPTGEWFWVGVPVMALWGIVGPSLLDLMSRHVSESEQGQLQGANSSSRSITGLIGPAIFTTTFAWLLGWLPGAPFLLAALLLLLAACVTWLVTAAAPADASS</sequence>
<evidence type="ECO:0000256" key="3">
    <source>
        <dbReference type="ARBA" id="ARBA00007520"/>
    </source>
</evidence>
<dbReference type="SUPFAM" id="SSF103473">
    <property type="entry name" value="MFS general substrate transporter"/>
    <property type="match status" value="1"/>
</dbReference>
<keyword evidence="4" id="KW-0813">Transport</keyword>
<evidence type="ECO:0000256" key="1">
    <source>
        <dbReference type="ARBA" id="ARBA00003279"/>
    </source>
</evidence>
<dbReference type="PANTHER" id="PTHR23504">
    <property type="entry name" value="MAJOR FACILITATOR SUPERFAMILY DOMAIN-CONTAINING PROTEIN 10"/>
    <property type="match status" value="1"/>
</dbReference>
<dbReference type="InterPro" id="IPR005829">
    <property type="entry name" value="Sugar_transporter_CS"/>
</dbReference>
<dbReference type="OrthoDB" id="9764259at2"/>
<evidence type="ECO:0000313" key="10">
    <source>
        <dbReference type="EMBL" id="GEP57324.1"/>
    </source>
</evidence>
<feature type="transmembrane region" description="Helical" evidence="8">
    <location>
        <begin position="348"/>
        <end position="368"/>
    </location>
</feature>
<dbReference type="GO" id="GO:0016020">
    <property type="term" value="C:membrane"/>
    <property type="evidence" value="ECO:0007669"/>
    <property type="project" value="UniProtKB-SubCell"/>
</dbReference>
<feature type="transmembrane region" description="Helical" evidence="8">
    <location>
        <begin position="215"/>
        <end position="239"/>
    </location>
</feature>
<evidence type="ECO:0000256" key="4">
    <source>
        <dbReference type="ARBA" id="ARBA00022448"/>
    </source>
</evidence>
<keyword evidence="7 8" id="KW-0472">Membrane</keyword>
<keyword evidence="11" id="KW-1185">Reference proteome</keyword>
<reference evidence="10 11" key="1">
    <citation type="submission" date="2019-07" db="EMBL/GenBank/DDBJ databases">
        <title>Whole genome shotgun sequence of Reyranella soli NBRC 108950.</title>
        <authorList>
            <person name="Hosoyama A."/>
            <person name="Uohara A."/>
            <person name="Ohji S."/>
            <person name="Ichikawa N."/>
        </authorList>
    </citation>
    <scope>NUCLEOTIDE SEQUENCE [LARGE SCALE GENOMIC DNA]</scope>
    <source>
        <strain evidence="10 11">NBRC 108950</strain>
    </source>
</reference>
<dbReference type="PROSITE" id="PS00216">
    <property type="entry name" value="SUGAR_TRANSPORT_1"/>
    <property type="match status" value="1"/>
</dbReference>
<comment type="similarity">
    <text evidence="3">Belongs to the major facilitator superfamily. TCR/Tet family.</text>
</comment>
<comment type="subcellular location">
    <subcellularLocation>
        <location evidence="2">Membrane</location>
        <topology evidence="2">Multi-pass membrane protein</topology>
    </subcellularLocation>
</comment>
<accession>A0A512NEG3</accession>
<evidence type="ECO:0000256" key="7">
    <source>
        <dbReference type="ARBA" id="ARBA00023136"/>
    </source>
</evidence>
<feature type="transmembrane region" description="Helical" evidence="8">
    <location>
        <begin position="77"/>
        <end position="96"/>
    </location>
</feature>
<gene>
    <name evidence="10" type="primary">tetA_2</name>
    <name evidence="10" type="ORF">RSO01_44900</name>
</gene>
<dbReference type="PRINTS" id="PR01035">
    <property type="entry name" value="TCRTETA"/>
</dbReference>
<feature type="transmembrane region" description="Helical" evidence="8">
    <location>
        <begin position="374"/>
        <end position="395"/>
    </location>
</feature>
<feature type="transmembrane region" description="Helical" evidence="8">
    <location>
        <begin position="306"/>
        <end position="327"/>
    </location>
</feature>
<dbReference type="Pfam" id="PF07690">
    <property type="entry name" value="MFS_1"/>
    <property type="match status" value="1"/>
</dbReference>
<dbReference type="InterPro" id="IPR001958">
    <property type="entry name" value="Tet-R_TetA/multi-R_MdtG-like"/>
</dbReference>
<dbReference type="Gene3D" id="1.20.1250.20">
    <property type="entry name" value="MFS general substrate transporter like domains"/>
    <property type="match status" value="1"/>
</dbReference>
<dbReference type="InterPro" id="IPR011701">
    <property type="entry name" value="MFS"/>
</dbReference>
<dbReference type="EMBL" id="BKAJ01000077">
    <property type="protein sequence ID" value="GEP57324.1"/>
    <property type="molecule type" value="Genomic_DNA"/>
</dbReference>
<organism evidence="10 11">
    <name type="scientific">Reyranella soli</name>
    <dbReference type="NCBI Taxonomy" id="1230389"/>
    <lineage>
        <taxon>Bacteria</taxon>
        <taxon>Pseudomonadati</taxon>
        <taxon>Pseudomonadota</taxon>
        <taxon>Alphaproteobacteria</taxon>
        <taxon>Hyphomicrobiales</taxon>
        <taxon>Reyranellaceae</taxon>
        <taxon>Reyranella</taxon>
    </lineage>
</organism>
<dbReference type="Proteomes" id="UP000321058">
    <property type="component" value="Unassembled WGS sequence"/>
</dbReference>
<dbReference type="RefSeq" id="WP_147151691.1">
    <property type="nucleotide sequence ID" value="NZ_BKAJ01000077.1"/>
</dbReference>
<comment type="caution">
    <text evidence="10">The sequence shown here is derived from an EMBL/GenBank/DDBJ whole genome shotgun (WGS) entry which is preliminary data.</text>
</comment>
<keyword evidence="5 8" id="KW-0812">Transmembrane</keyword>
<keyword evidence="6 8" id="KW-1133">Transmembrane helix</keyword>
<dbReference type="AlphaFoldDB" id="A0A512NEG3"/>
<protein>
    <submittedName>
        <fullName evidence="10">Tetracycline resistance MFS efflux pump</fullName>
    </submittedName>
</protein>
<dbReference type="GO" id="GO:0022857">
    <property type="term" value="F:transmembrane transporter activity"/>
    <property type="evidence" value="ECO:0007669"/>
    <property type="project" value="InterPro"/>
</dbReference>
<dbReference type="CDD" id="cd17388">
    <property type="entry name" value="MFS_TetA"/>
    <property type="match status" value="1"/>
</dbReference>
<feature type="transmembrane region" description="Helical" evidence="8">
    <location>
        <begin position="282"/>
        <end position="300"/>
    </location>
</feature>
<feature type="domain" description="Major facilitator superfamily (MFS) profile" evidence="9">
    <location>
        <begin position="6"/>
        <end position="396"/>
    </location>
</feature>
<name>A0A512NEG3_9HYPH</name>
<dbReference type="InterPro" id="IPR020846">
    <property type="entry name" value="MFS_dom"/>
</dbReference>
<feature type="transmembrane region" description="Helical" evidence="8">
    <location>
        <begin position="251"/>
        <end position="270"/>
    </location>
</feature>
<dbReference type="PROSITE" id="PS50850">
    <property type="entry name" value="MFS"/>
    <property type="match status" value="1"/>
</dbReference>
<dbReference type="PANTHER" id="PTHR23504:SF15">
    <property type="entry name" value="MAJOR FACILITATOR SUPERFAMILY (MFS) PROFILE DOMAIN-CONTAINING PROTEIN"/>
    <property type="match status" value="1"/>
</dbReference>
<evidence type="ECO:0000256" key="8">
    <source>
        <dbReference type="SAM" id="Phobius"/>
    </source>
</evidence>
<feature type="transmembrane region" description="Helical" evidence="8">
    <location>
        <begin position="163"/>
        <end position="183"/>
    </location>
</feature>
<comment type="function">
    <text evidence="1">Resistance to tetracycline by an active tetracycline efflux. This is an energy-dependent process that decreases the accumulation of the antibiotic in whole cells. This protein functions as a metal-tetracycline/H(+) antiporter.</text>
</comment>